<feature type="transmembrane region" description="Helical" evidence="2">
    <location>
        <begin position="48"/>
        <end position="71"/>
    </location>
</feature>
<evidence type="ECO:0000313" key="5">
    <source>
        <dbReference type="Proteomes" id="UP000578077"/>
    </source>
</evidence>
<keyword evidence="2" id="KW-1133">Transmembrane helix</keyword>
<dbReference type="EMBL" id="JACHLY010000001">
    <property type="protein sequence ID" value="MBB5997412.1"/>
    <property type="molecule type" value="Genomic_DNA"/>
</dbReference>
<gene>
    <name evidence="4" type="ORF">HNR25_001163</name>
</gene>
<dbReference type="InterPro" id="IPR051599">
    <property type="entry name" value="Cell_Envelope_Assoc"/>
</dbReference>
<keyword evidence="2" id="KW-0812">Transmembrane</keyword>
<dbReference type="CDD" id="cd06259">
    <property type="entry name" value="YdcF-like"/>
    <property type="match status" value="1"/>
</dbReference>
<accession>A0A841E3W4</accession>
<dbReference type="Proteomes" id="UP000578077">
    <property type="component" value="Unassembled WGS sequence"/>
</dbReference>
<sequence length="261" mass="27528">MSDERGESAGAEPPGVPEGPEARDESTTVEGGAARRRRRALRRRMPGVRGWAVLFAVAALVGAAPCAWMNAATSAQRADPVAAESAPVALVLGAGLRADGTPTTLLARRLDAAAQLYATERVEAVLVSGDNSVSGYNEPDAMRAYLTAAGVPRGKVAADYAGFSTWESCVRARRIFGVRSASVVTQNFHLPRAVTLCSRAGIDTQGVGDASYRARTFATVYGYVREFPAAFMGAYQALVRPEPQFLGPAEPGVREALAESR</sequence>
<feature type="domain" description="DUF218" evidence="3">
    <location>
        <begin position="88"/>
        <end position="204"/>
    </location>
</feature>
<organism evidence="4 5">
    <name type="scientific">Streptomonospora salina</name>
    <dbReference type="NCBI Taxonomy" id="104205"/>
    <lineage>
        <taxon>Bacteria</taxon>
        <taxon>Bacillati</taxon>
        <taxon>Actinomycetota</taxon>
        <taxon>Actinomycetes</taxon>
        <taxon>Streptosporangiales</taxon>
        <taxon>Nocardiopsidaceae</taxon>
        <taxon>Streptomonospora</taxon>
    </lineage>
</organism>
<evidence type="ECO:0000259" key="3">
    <source>
        <dbReference type="Pfam" id="PF02698"/>
    </source>
</evidence>
<protein>
    <submittedName>
        <fullName evidence="4">Vancomycin permeability regulator SanA</fullName>
    </submittedName>
</protein>
<reference evidence="4 5" key="1">
    <citation type="submission" date="2020-08" db="EMBL/GenBank/DDBJ databases">
        <title>Sequencing the genomes of 1000 actinobacteria strains.</title>
        <authorList>
            <person name="Klenk H.-P."/>
        </authorList>
    </citation>
    <scope>NUCLEOTIDE SEQUENCE [LARGE SCALE GENOMIC DNA]</scope>
    <source>
        <strain evidence="4 5">DSM 44593</strain>
    </source>
</reference>
<name>A0A841E3W4_9ACTN</name>
<evidence type="ECO:0000256" key="2">
    <source>
        <dbReference type="SAM" id="Phobius"/>
    </source>
</evidence>
<dbReference type="PANTHER" id="PTHR30336">
    <property type="entry name" value="INNER MEMBRANE PROTEIN, PROBABLE PERMEASE"/>
    <property type="match status" value="1"/>
</dbReference>
<feature type="region of interest" description="Disordered" evidence="1">
    <location>
        <begin position="1"/>
        <end position="40"/>
    </location>
</feature>
<keyword evidence="5" id="KW-1185">Reference proteome</keyword>
<comment type="caution">
    <text evidence="4">The sequence shown here is derived from an EMBL/GenBank/DDBJ whole genome shotgun (WGS) entry which is preliminary data.</text>
</comment>
<dbReference type="PANTHER" id="PTHR30336:SF6">
    <property type="entry name" value="INTEGRAL MEMBRANE PROTEIN"/>
    <property type="match status" value="1"/>
</dbReference>
<dbReference type="GO" id="GO:0005886">
    <property type="term" value="C:plasma membrane"/>
    <property type="evidence" value="ECO:0007669"/>
    <property type="project" value="TreeGrafter"/>
</dbReference>
<dbReference type="AlphaFoldDB" id="A0A841E3W4"/>
<evidence type="ECO:0000313" key="4">
    <source>
        <dbReference type="EMBL" id="MBB5997412.1"/>
    </source>
</evidence>
<dbReference type="Pfam" id="PF02698">
    <property type="entry name" value="DUF218"/>
    <property type="match status" value="1"/>
</dbReference>
<dbReference type="RefSeq" id="WP_312862383.1">
    <property type="nucleotide sequence ID" value="NZ_BAABKT010000004.1"/>
</dbReference>
<dbReference type="InterPro" id="IPR003848">
    <property type="entry name" value="DUF218"/>
</dbReference>
<evidence type="ECO:0000256" key="1">
    <source>
        <dbReference type="SAM" id="MobiDB-lite"/>
    </source>
</evidence>
<keyword evidence="2" id="KW-0472">Membrane</keyword>
<proteinExistence type="predicted"/>